<accession>A9P0V5</accession>
<proteinExistence type="evidence at transcript level"/>
<organism evidence="1">
    <name type="scientific">Picea sitchensis</name>
    <name type="common">Sitka spruce</name>
    <name type="synonym">Pinus sitchensis</name>
    <dbReference type="NCBI Taxonomy" id="3332"/>
    <lineage>
        <taxon>Eukaryota</taxon>
        <taxon>Viridiplantae</taxon>
        <taxon>Streptophyta</taxon>
        <taxon>Embryophyta</taxon>
        <taxon>Tracheophyta</taxon>
        <taxon>Spermatophyta</taxon>
        <taxon>Pinopsida</taxon>
        <taxon>Pinidae</taxon>
        <taxon>Conifers I</taxon>
        <taxon>Pinales</taxon>
        <taxon>Pinaceae</taxon>
        <taxon>Picea</taxon>
    </lineage>
</organism>
<dbReference type="EMBL" id="EF087264">
    <property type="protein sequence ID" value="ABK26516.1"/>
    <property type="molecule type" value="mRNA"/>
</dbReference>
<protein>
    <submittedName>
        <fullName evidence="1">Uncharacterized protein</fullName>
    </submittedName>
</protein>
<sequence>MEATTEVKVIEATTELIKEAKTCIKSVRSEDIHSDPCCHSCCNDPEYEDGVNLAIHMYRD</sequence>
<name>A9P0V5_PICSI</name>
<reference evidence="1" key="1">
    <citation type="journal article" date="2008" name="BMC Genomics">
        <title>A conifer genomics resource of 200,000 spruce (Picea spp.) ESTs and 6,464 high-quality, sequence-finished full-length cDNAs for Sitka spruce (Picea sitchensis).</title>
        <authorList>
            <person name="Ralph S.G."/>
            <person name="Chun H.J."/>
            <person name="Kolosova N."/>
            <person name="Cooper D."/>
            <person name="Oddy C."/>
            <person name="Ritland C.E."/>
            <person name="Kirkpatrick R."/>
            <person name="Moore R."/>
            <person name="Barber S."/>
            <person name="Holt R.A."/>
            <person name="Jones S.J."/>
            <person name="Marra M.A."/>
            <person name="Douglas C.J."/>
            <person name="Ritland K."/>
            <person name="Bohlmann J."/>
        </authorList>
    </citation>
    <scope>NUCLEOTIDE SEQUENCE</scope>
    <source>
        <tissue evidence="1">Green portion of the leader tissue</tissue>
    </source>
</reference>
<evidence type="ECO:0000313" key="1">
    <source>
        <dbReference type="EMBL" id="ABK26516.1"/>
    </source>
</evidence>
<dbReference type="AlphaFoldDB" id="A9P0V5"/>